<evidence type="ECO:0000256" key="1">
    <source>
        <dbReference type="SAM" id="MobiDB-lite"/>
    </source>
</evidence>
<accession>A0A0G4GYD6</accession>
<evidence type="ECO:0000313" key="3">
    <source>
        <dbReference type="Proteomes" id="UP000041254"/>
    </source>
</evidence>
<dbReference type="InParanoid" id="A0A0G4GYD6"/>
<feature type="compositionally biased region" description="Low complexity" evidence="1">
    <location>
        <begin position="248"/>
        <end position="259"/>
    </location>
</feature>
<dbReference type="EMBL" id="CDMY01000878">
    <property type="protein sequence ID" value="CEM36146.1"/>
    <property type="molecule type" value="Genomic_DNA"/>
</dbReference>
<dbReference type="VEuPathDB" id="CryptoDB:Vbra_19096"/>
<keyword evidence="3" id="KW-1185">Reference proteome</keyword>
<proteinExistence type="predicted"/>
<feature type="region of interest" description="Disordered" evidence="1">
    <location>
        <begin position="247"/>
        <end position="268"/>
    </location>
</feature>
<dbReference type="AlphaFoldDB" id="A0A0G4GYD6"/>
<dbReference type="Proteomes" id="UP000041254">
    <property type="component" value="Unassembled WGS sequence"/>
</dbReference>
<dbReference type="OrthoDB" id="194443at2759"/>
<evidence type="ECO:0000313" key="2">
    <source>
        <dbReference type="EMBL" id="CEM36146.1"/>
    </source>
</evidence>
<sequence>MGQGASGSRPVLVKTDQPVLVSNSQDGSKAFVMLSDGKKTAKFLCSRPRLKRRLWRSMASLQSAYGVMEGEHSCQPLQVSQPLLVTTGEHAFVVVSDGEKTVKVGEQDAEGSQASITVHRAIQYMVDMPWGKAYEEDTYPLDRMGDGTVSAYGVMEAAAPLSEANIEKRKEEQYVKALEDAMLEGLVRGYRRGINAESRATGDQMYAWSKDRDFRPSYRAGYPGHGGTCGADRCHGQARGREAALQDAATTRRAVSSTTPLGLGLPKT</sequence>
<gene>
    <name evidence="2" type="ORF">Vbra_19096</name>
</gene>
<protein>
    <submittedName>
        <fullName evidence="2">Uncharacterized protein</fullName>
    </submittedName>
</protein>
<organism evidence="2 3">
    <name type="scientific">Vitrella brassicaformis (strain CCMP3155)</name>
    <dbReference type="NCBI Taxonomy" id="1169540"/>
    <lineage>
        <taxon>Eukaryota</taxon>
        <taxon>Sar</taxon>
        <taxon>Alveolata</taxon>
        <taxon>Colpodellida</taxon>
        <taxon>Vitrellaceae</taxon>
        <taxon>Vitrella</taxon>
    </lineage>
</organism>
<name>A0A0G4GYD6_VITBC</name>
<reference evidence="2 3" key="1">
    <citation type="submission" date="2014-11" db="EMBL/GenBank/DDBJ databases">
        <authorList>
            <person name="Zhu J."/>
            <person name="Qi W."/>
            <person name="Song R."/>
        </authorList>
    </citation>
    <scope>NUCLEOTIDE SEQUENCE [LARGE SCALE GENOMIC DNA]</scope>
</reference>